<feature type="compositionally biased region" description="Basic and acidic residues" evidence="15">
    <location>
        <begin position="793"/>
        <end position="807"/>
    </location>
</feature>
<dbReference type="PROSITE" id="PS50110">
    <property type="entry name" value="RESPONSE_REGULATORY"/>
    <property type="match status" value="1"/>
</dbReference>
<keyword evidence="5" id="KW-0808">Transferase</keyword>
<evidence type="ECO:0000256" key="13">
    <source>
        <dbReference type="ARBA" id="ARBA00023180"/>
    </source>
</evidence>
<feature type="transmembrane region" description="Helical" evidence="16">
    <location>
        <begin position="394"/>
        <end position="421"/>
    </location>
</feature>
<keyword evidence="7" id="KW-0547">Nucleotide-binding</keyword>
<dbReference type="SMART" id="SM00388">
    <property type="entry name" value="HisKA"/>
    <property type="match status" value="1"/>
</dbReference>
<sequence>MRIAIREQLAALVLLAVLVSLAVVSIPTWIYVNRFVVDIERDGLQLTASLKASRISAELDLIQTIAMTISSRILVQNALTNYYDTGENEWTDAREDLESALSVSTSSGLLQIRLFSRNNTKTKGGVLLNVTSLSLPEIELPYKDSEGSNVFLGDTDLGYPPSLFPNLTYIDLGRSSSVRNNTTAYAAEAFDDVRIARDGGLLLGPLVLNESASLLSVTIPVRDNSDTFILGYMSVVTLAQSLTAVQKSREGLGETGSVLLIGPTDRSNRFNKTQPASNATYAPNRDEFGNVLVKFVLPPKSPEGHKDLHDIHQFVSEYGNRAFPVKNYPAAFDSFTKHYDTVSNASSLINTHNEQNARVAVGFARTQTPLANWTVIVEKAKWEAYKPINTLRNILLGTVFGTVGLIALIIIPCAHVSVLPIRKLKAATEKSVNPPGYEDSFIDSDSDFGDEIPSSGGQSRRSKKKGPIAKFIRRLQGKSSGPSSNRDVARRMFKIPAKVNDRRHFVTDELTELTRTFNDMSDELVKQYLSLEVKVAERTRELEESKKAAEAANESKTLFIANISHELKTPLNGILGMCAVCMEENDIVKIKQSLKTLYKSGDLLLHLLEDLLSFSKNQIGQQLSLELREFRLADIRSQILTIFDKQVREGKINFSVDFISSDNVDFSTSPDRTNGETRLPALGPHGTGRLKDMCLWGDQHRILQVIINLVSNSLKFTPHNGSVSVRIKCLGEAEVLAENDSRASSISKNSRNNSRTGRPRQRGSASSANSGTSARKSAQKFGSTGTALSINPRDPKATPHVQVRERSPTPPPPGAKSYIFEFEVQDTGPGIPEHMQQKVFEPFVQGDLGLSKKFGGTGLGLSICHQLAGLMGGSISLRSSVGVGTTFTMQIPLKYVKDRSRTSSTASSSVKSRPTSVDAGDLELQRTAPNTPKPAAETKSAGALNPQPRLVGLSQPYFAADPPAVKSPQQKMAEIDRAMANKSGQRVRVLVADDNSTNIEVVSRMLKLEDVYDVTIAKDGQEAYDLVKATMEKNQSFDVIFMDVQMPNVDGLQSTRLIREMGYKSPIVALTAFSEESNVKECIDSGMDEFLAKPIRRPALKQVLKKFATIPEEPENEKRSSSLKPKPRVNGHAVQPHKEGENGAPKEKYG</sequence>
<evidence type="ECO:0000256" key="16">
    <source>
        <dbReference type="SAM" id="Phobius"/>
    </source>
</evidence>
<dbReference type="InterPro" id="IPR050956">
    <property type="entry name" value="2C_system_His_kinase"/>
</dbReference>
<comment type="caution">
    <text evidence="19">The sequence shown here is derived from an EMBL/GenBank/DDBJ whole genome shotgun (WGS) entry which is preliminary data.</text>
</comment>
<dbReference type="InterPro" id="IPR005467">
    <property type="entry name" value="His_kinase_dom"/>
</dbReference>
<dbReference type="PRINTS" id="PR00344">
    <property type="entry name" value="BCTRLSENSOR"/>
</dbReference>
<evidence type="ECO:0000313" key="20">
    <source>
        <dbReference type="Proteomes" id="UP000037904"/>
    </source>
</evidence>
<dbReference type="CDD" id="cd17546">
    <property type="entry name" value="REC_hyHK_CKI1_RcsC-like"/>
    <property type="match status" value="1"/>
</dbReference>
<dbReference type="PANTHER" id="PTHR43719:SF34">
    <property type="entry name" value="TWO-COMPONENT SYSTEM PROTEIN B"/>
    <property type="match status" value="1"/>
</dbReference>
<evidence type="ECO:0000259" key="18">
    <source>
        <dbReference type="PROSITE" id="PS50110"/>
    </source>
</evidence>
<organism evidence="19 20">
    <name type="scientific">Fusarium langsethiae</name>
    <dbReference type="NCBI Taxonomy" id="179993"/>
    <lineage>
        <taxon>Eukaryota</taxon>
        <taxon>Fungi</taxon>
        <taxon>Dikarya</taxon>
        <taxon>Ascomycota</taxon>
        <taxon>Pezizomycotina</taxon>
        <taxon>Sordariomycetes</taxon>
        <taxon>Hypocreomycetidae</taxon>
        <taxon>Hypocreales</taxon>
        <taxon>Nectriaceae</taxon>
        <taxon>Fusarium</taxon>
    </lineage>
</organism>
<evidence type="ECO:0000259" key="17">
    <source>
        <dbReference type="PROSITE" id="PS50109"/>
    </source>
</evidence>
<evidence type="ECO:0000256" key="15">
    <source>
        <dbReference type="SAM" id="MobiDB-lite"/>
    </source>
</evidence>
<dbReference type="Pfam" id="PF00072">
    <property type="entry name" value="Response_reg"/>
    <property type="match status" value="1"/>
</dbReference>
<feature type="region of interest" description="Disordered" evidence="15">
    <location>
        <begin position="898"/>
        <end position="946"/>
    </location>
</feature>
<evidence type="ECO:0000256" key="9">
    <source>
        <dbReference type="ARBA" id="ARBA00022840"/>
    </source>
</evidence>
<keyword evidence="20" id="KW-1185">Reference proteome</keyword>
<feature type="compositionally biased region" description="Acidic residues" evidence="15">
    <location>
        <begin position="440"/>
        <end position="450"/>
    </location>
</feature>
<dbReference type="CDD" id="cd16922">
    <property type="entry name" value="HATPase_EvgS-ArcB-TorS-like"/>
    <property type="match status" value="1"/>
</dbReference>
<feature type="region of interest" description="Disordered" evidence="15">
    <location>
        <begin position="431"/>
        <end position="466"/>
    </location>
</feature>
<dbReference type="SMART" id="SM00387">
    <property type="entry name" value="HATPase_c"/>
    <property type="match status" value="1"/>
</dbReference>
<evidence type="ECO:0000256" key="8">
    <source>
        <dbReference type="ARBA" id="ARBA00022777"/>
    </source>
</evidence>
<feature type="compositionally biased region" description="Low complexity" evidence="15">
    <location>
        <begin position="742"/>
        <end position="755"/>
    </location>
</feature>
<dbReference type="InterPro" id="IPR004358">
    <property type="entry name" value="Sig_transdc_His_kin-like_C"/>
</dbReference>
<name>A0A0M9F061_FUSLA</name>
<dbReference type="InterPro" id="IPR001789">
    <property type="entry name" value="Sig_transdc_resp-reg_receiver"/>
</dbReference>
<dbReference type="GO" id="GO:0007234">
    <property type="term" value="P:osmosensory signaling via phosphorelay pathway"/>
    <property type="evidence" value="ECO:0007669"/>
    <property type="project" value="UniProtKB-ARBA"/>
</dbReference>
<evidence type="ECO:0000256" key="14">
    <source>
        <dbReference type="PROSITE-ProRule" id="PRU00169"/>
    </source>
</evidence>
<feature type="domain" description="Histidine kinase" evidence="17">
    <location>
        <begin position="562"/>
        <end position="895"/>
    </location>
</feature>
<keyword evidence="6 16" id="KW-0812">Transmembrane</keyword>
<dbReference type="CDD" id="cd06225">
    <property type="entry name" value="HAMP"/>
    <property type="match status" value="1"/>
</dbReference>
<dbReference type="OrthoDB" id="60033at2759"/>
<evidence type="ECO:0000256" key="6">
    <source>
        <dbReference type="ARBA" id="ARBA00022692"/>
    </source>
</evidence>
<keyword evidence="8 19" id="KW-0418">Kinase</keyword>
<dbReference type="GO" id="GO:0005886">
    <property type="term" value="C:plasma membrane"/>
    <property type="evidence" value="ECO:0007669"/>
    <property type="project" value="UniProtKB-ARBA"/>
</dbReference>
<dbReference type="InterPro" id="IPR036097">
    <property type="entry name" value="HisK_dim/P_sf"/>
</dbReference>
<dbReference type="EMBL" id="JXCE01000045">
    <property type="protein sequence ID" value="KPA43282.1"/>
    <property type="molecule type" value="Genomic_DNA"/>
</dbReference>
<dbReference type="GO" id="GO:0000155">
    <property type="term" value="F:phosphorelay sensor kinase activity"/>
    <property type="evidence" value="ECO:0007669"/>
    <property type="project" value="InterPro"/>
</dbReference>
<dbReference type="Pfam" id="PF00512">
    <property type="entry name" value="HisKA"/>
    <property type="match status" value="1"/>
</dbReference>
<dbReference type="PANTHER" id="PTHR43719">
    <property type="entry name" value="TWO-COMPONENT HISTIDINE KINASE"/>
    <property type="match status" value="1"/>
</dbReference>
<evidence type="ECO:0000256" key="1">
    <source>
        <dbReference type="ARBA" id="ARBA00000085"/>
    </source>
</evidence>
<keyword evidence="10 16" id="KW-1133">Transmembrane helix</keyword>
<dbReference type="CDD" id="cd00082">
    <property type="entry name" value="HisKA"/>
    <property type="match status" value="1"/>
</dbReference>
<dbReference type="FunFam" id="3.40.50.2300:FF:000289">
    <property type="entry name" value="Osmosensing histidine protein kinase SLN1"/>
    <property type="match status" value="1"/>
</dbReference>
<evidence type="ECO:0000256" key="4">
    <source>
        <dbReference type="ARBA" id="ARBA00022553"/>
    </source>
</evidence>
<proteinExistence type="predicted"/>
<feature type="domain" description="Response regulatory" evidence="18">
    <location>
        <begin position="988"/>
        <end position="1108"/>
    </location>
</feature>
<feature type="compositionally biased region" description="Low complexity" evidence="15">
    <location>
        <begin position="902"/>
        <end position="916"/>
    </location>
</feature>
<evidence type="ECO:0000256" key="11">
    <source>
        <dbReference type="ARBA" id="ARBA00023012"/>
    </source>
</evidence>
<dbReference type="SUPFAM" id="SSF55874">
    <property type="entry name" value="ATPase domain of HSP90 chaperone/DNA topoisomerase II/histidine kinase"/>
    <property type="match status" value="1"/>
</dbReference>
<feature type="region of interest" description="Disordered" evidence="15">
    <location>
        <begin position="738"/>
        <end position="817"/>
    </location>
</feature>
<reference evidence="19 20" key="1">
    <citation type="submission" date="2015-04" db="EMBL/GenBank/DDBJ databases">
        <title>The draft genome sequence of Fusarium langsethiae, a T-2/HT-2 mycotoxin producer.</title>
        <authorList>
            <person name="Lysoe E."/>
            <person name="Divon H.H."/>
            <person name="Terzi V."/>
            <person name="Orru L."/>
            <person name="Lamontanara A."/>
            <person name="Kolseth A.-K."/>
            <person name="Frandsen R.J."/>
            <person name="Nielsen K."/>
            <person name="Thrane U."/>
        </authorList>
    </citation>
    <scope>NUCLEOTIDE SEQUENCE [LARGE SCALE GENOMIC DNA]</scope>
    <source>
        <strain evidence="19 20">Fl201059</strain>
    </source>
</reference>
<accession>A0A0M9F061</accession>
<dbReference type="InterPro" id="IPR011006">
    <property type="entry name" value="CheY-like_superfamily"/>
</dbReference>
<dbReference type="SMART" id="SM00448">
    <property type="entry name" value="REC"/>
    <property type="match status" value="1"/>
</dbReference>
<feature type="compositionally biased region" description="Polar residues" evidence="15">
    <location>
        <begin position="780"/>
        <end position="789"/>
    </location>
</feature>
<evidence type="ECO:0000256" key="10">
    <source>
        <dbReference type="ARBA" id="ARBA00022989"/>
    </source>
</evidence>
<feature type="compositionally biased region" description="Low complexity" evidence="15">
    <location>
        <begin position="763"/>
        <end position="774"/>
    </location>
</feature>
<dbReference type="Proteomes" id="UP000037904">
    <property type="component" value="Unassembled WGS sequence"/>
</dbReference>
<keyword evidence="13" id="KW-0325">Glycoprotein</keyword>
<dbReference type="Gene3D" id="3.40.50.2300">
    <property type="match status" value="1"/>
</dbReference>
<dbReference type="InterPro" id="IPR036890">
    <property type="entry name" value="HATPase_C_sf"/>
</dbReference>
<evidence type="ECO:0000313" key="19">
    <source>
        <dbReference type="EMBL" id="KPA43282.1"/>
    </source>
</evidence>
<feature type="modified residue" description="4-aspartylphosphate" evidence="14">
    <location>
        <position position="1043"/>
    </location>
</feature>
<dbReference type="AlphaFoldDB" id="A0A0M9F061"/>
<gene>
    <name evidence="19" type="ORF">FLAG1_03767</name>
</gene>
<keyword evidence="11" id="KW-0902">Two-component regulatory system</keyword>
<dbReference type="SUPFAM" id="SSF47384">
    <property type="entry name" value="Homodimeric domain of signal transducing histidine kinase"/>
    <property type="match status" value="1"/>
</dbReference>
<comment type="catalytic activity">
    <reaction evidence="1">
        <text>ATP + protein L-histidine = ADP + protein N-phospho-L-histidine.</text>
        <dbReference type="EC" id="2.7.13.3"/>
    </reaction>
</comment>
<evidence type="ECO:0000256" key="5">
    <source>
        <dbReference type="ARBA" id="ARBA00022679"/>
    </source>
</evidence>
<evidence type="ECO:0000256" key="2">
    <source>
        <dbReference type="ARBA" id="ARBA00004370"/>
    </source>
</evidence>
<keyword evidence="4 14" id="KW-0597">Phosphoprotein</keyword>
<keyword evidence="12 16" id="KW-0472">Membrane</keyword>
<dbReference type="Pfam" id="PF02518">
    <property type="entry name" value="HATPase_c"/>
    <property type="match status" value="1"/>
</dbReference>
<dbReference type="InterPro" id="IPR003594">
    <property type="entry name" value="HATPase_dom"/>
</dbReference>
<dbReference type="InterPro" id="IPR003661">
    <property type="entry name" value="HisK_dim/P_dom"/>
</dbReference>
<dbReference type="Gene3D" id="3.30.565.10">
    <property type="entry name" value="Histidine kinase-like ATPase, C-terminal domain"/>
    <property type="match status" value="1"/>
</dbReference>
<dbReference type="PROSITE" id="PS50109">
    <property type="entry name" value="HIS_KIN"/>
    <property type="match status" value="1"/>
</dbReference>
<dbReference type="Gene3D" id="1.10.287.130">
    <property type="match status" value="1"/>
</dbReference>
<evidence type="ECO:0000256" key="7">
    <source>
        <dbReference type="ARBA" id="ARBA00022741"/>
    </source>
</evidence>
<comment type="subcellular location">
    <subcellularLocation>
        <location evidence="2">Membrane</location>
    </subcellularLocation>
</comment>
<protein>
    <recommendedName>
        <fullName evidence="3">histidine kinase</fullName>
        <ecNumber evidence="3">2.7.13.3</ecNumber>
    </recommendedName>
</protein>
<dbReference type="FunFam" id="1.10.287.130:FF:000004">
    <property type="entry name" value="Ethylene receptor 1"/>
    <property type="match status" value="1"/>
</dbReference>
<evidence type="ECO:0000256" key="3">
    <source>
        <dbReference type="ARBA" id="ARBA00012438"/>
    </source>
</evidence>
<feature type="compositionally biased region" description="Basic and acidic residues" evidence="15">
    <location>
        <begin position="1136"/>
        <end position="1150"/>
    </location>
</feature>
<feature type="region of interest" description="Disordered" evidence="15">
    <location>
        <begin position="1108"/>
        <end position="1150"/>
    </location>
</feature>
<dbReference type="EC" id="2.7.13.3" evidence="3"/>
<keyword evidence="9" id="KW-0067">ATP-binding</keyword>
<dbReference type="SUPFAM" id="SSF52172">
    <property type="entry name" value="CheY-like"/>
    <property type="match status" value="1"/>
</dbReference>
<evidence type="ECO:0000256" key="12">
    <source>
        <dbReference type="ARBA" id="ARBA00023136"/>
    </source>
</evidence>
<dbReference type="GO" id="GO:0005524">
    <property type="term" value="F:ATP binding"/>
    <property type="evidence" value="ECO:0007669"/>
    <property type="project" value="UniProtKB-KW"/>
</dbReference>